<dbReference type="EMBL" id="HG964446">
    <property type="protein sequence ID" value="CDO86169.1"/>
    <property type="molecule type" value="Genomic_DNA"/>
</dbReference>
<sequence>MDAHATGGRLQLSALTLGGSIAVDFGPVMVRPARLRYLMR</sequence>
<organism evidence="1">
    <name type="scientific">Mycobacterium triplex</name>
    <dbReference type="NCBI Taxonomy" id="47839"/>
    <lineage>
        <taxon>Bacteria</taxon>
        <taxon>Bacillati</taxon>
        <taxon>Actinomycetota</taxon>
        <taxon>Actinomycetes</taxon>
        <taxon>Mycobacteriales</taxon>
        <taxon>Mycobacteriaceae</taxon>
        <taxon>Mycobacterium</taxon>
        <taxon>Mycobacterium simiae complex</taxon>
    </lineage>
</organism>
<accession>A0A024JRH9</accession>
<dbReference type="HOGENOM" id="CLU_3292784_0_0_11"/>
<reference evidence="1" key="2">
    <citation type="submission" date="2014-04" db="EMBL/GenBank/DDBJ databases">
        <authorList>
            <person name="Xu Y.W."/>
            <person name="Yang Q."/>
        </authorList>
    </citation>
    <scope>NUCLEOTIDE SEQUENCE</scope>
    <source>
        <strain evidence="1">DSM 44626</strain>
    </source>
</reference>
<gene>
    <name evidence="1" type="ORF">BN973_00510</name>
</gene>
<dbReference type="AlphaFoldDB" id="A0A024JRH9"/>
<name>A0A024JRH9_9MYCO</name>
<reference evidence="1" key="1">
    <citation type="journal article" date="2014" name="Genome Announc.">
        <title>Draft Genome Sequence of Mycobacterium triplex DSM 44626.</title>
        <authorList>
            <person name="Sassi M."/>
            <person name="Croce O."/>
            <person name="Robert C."/>
            <person name="Raoult D."/>
            <person name="Drancourt M."/>
        </authorList>
    </citation>
    <scope>NUCLEOTIDE SEQUENCE [LARGE SCALE GENOMIC DNA]</scope>
    <source>
        <strain evidence="1">DSM 44626</strain>
    </source>
</reference>
<protein>
    <submittedName>
        <fullName evidence="1">Uncharacterized protein</fullName>
    </submittedName>
</protein>
<proteinExistence type="predicted"/>
<evidence type="ECO:0000313" key="1">
    <source>
        <dbReference type="EMBL" id="CDO86169.1"/>
    </source>
</evidence>
<dbReference type="STRING" id="47839.BN973_00510"/>
<dbReference type="Proteomes" id="UP000028880">
    <property type="component" value="Unassembled WGS sequence"/>
</dbReference>